<dbReference type="RefSeq" id="XP_033364995.1">
    <property type="nucleotide sequence ID" value="XM_033509104.1"/>
</dbReference>
<dbReference type="AlphaFoldDB" id="A0A6J3LIA3"/>
<keyword evidence="2" id="KW-1185">Reference proteome</keyword>
<proteinExistence type="predicted"/>
<gene>
    <name evidence="3" type="primary">LOC117242437</name>
</gene>
<dbReference type="GeneID" id="117242437"/>
<dbReference type="InterPro" id="IPR005135">
    <property type="entry name" value="Endo/exonuclease/phosphatase"/>
</dbReference>
<name>A0A6J3LIA3_9HYME</name>
<dbReference type="Pfam" id="PF14529">
    <property type="entry name" value="Exo_endo_phos_2"/>
    <property type="match status" value="1"/>
</dbReference>
<organism evidence="2 3">
    <name type="scientific">Bombus vosnesenskii</name>
    <dbReference type="NCBI Taxonomy" id="207650"/>
    <lineage>
        <taxon>Eukaryota</taxon>
        <taxon>Metazoa</taxon>
        <taxon>Ecdysozoa</taxon>
        <taxon>Arthropoda</taxon>
        <taxon>Hexapoda</taxon>
        <taxon>Insecta</taxon>
        <taxon>Pterygota</taxon>
        <taxon>Neoptera</taxon>
        <taxon>Endopterygota</taxon>
        <taxon>Hymenoptera</taxon>
        <taxon>Apocrita</taxon>
        <taxon>Aculeata</taxon>
        <taxon>Apoidea</taxon>
        <taxon>Anthophila</taxon>
        <taxon>Apidae</taxon>
        <taxon>Bombus</taxon>
        <taxon>Pyrobombus</taxon>
    </lineage>
</organism>
<dbReference type="SUPFAM" id="SSF56219">
    <property type="entry name" value="DNase I-like"/>
    <property type="match status" value="1"/>
</dbReference>
<dbReference type="Gene3D" id="3.60.10.10">
    <property type="entry name" value="Endonuclease/exonuclease/phosphatase"/>
    <property type="match status" value="1"/>
</dbReference>
<feature type="domain" description="Endonuclease/exonuclease/phosphatase" evidence="1">
    <location>
        <begin position="103"/>
        <end position="167"/>
    </location>
</feature>
<dbReference type="GO" id="GO:0003824">
    <property type="term" value="F:catalytic activity"/>
    <property type="evidence" value="ECO:0007669"/>
    <property type="project" value="InterPro"/>
</dbReference>
<evidence type="ECO:0000259" key="1">
    <source>
        <dbReference type="Pfam" id="PF14529"/>
    </source>
</evidence>
<dbReference type="KEGG" id="bvk:117242437"/>
<sequence>MRIGPVNKQVTVKDAEPTHDQEEEDVAYLRRRVRFLDRKSLTERRIALAAVTEPYSIPDASRGAGDLIGSVAIFWTGIAGSPSCSVIERGRDFVPVKWGDLAMVAVYVLPNISRTEYVSFLDGFAACARRLGAYPSLVLGDFNAHSTAWGSRRTNGRGRDVQDWTAASRRVSGWEVSPEETLSDHLYILMEAAVGSAMGDLRWLRAGPSAHGEGEEDSCGGR</sequence>
<evidence type="ECO:0000313" key="2">
    <source>
        <dbReference type="Proteomes" id="UP000504631"/>
    </source>
</evidence>
<accession>A0A6J3LIA3</accession>
<dbReference type="Proteomes" id="UP000504631">
    <property type="component" value="Unplaced"/>
</dbReference>
<dbReference type="InterPro" id="IPR036691">
    <property type="entry name" value="Endo/exonu/phosph_ase_sf"/>
</dbReference>
<reference evidence="3" key="1">
    <citation type="submission" date="2025-08" db="UniProtKB">
        <authorList>
            <consortium name="RefSeq"/>
        </authorList>
    </citation>
    <scope>IDENTIFICATION</scope>
    <source>
        <tissue evidence="3">Muscle</tissue>
    </source>
</reference>
<protein>
    <submittedName>
        <fullName evidence="3">Uncharacterized protein LOC117242437</fullName>
    </submittedName>
</protein>
<evidence type="ECO:0000313" key="3">
    <source>
        <dbReference type="RefSeq" id="XP_033364995.1"/>
    </source>
</evidence>